<evidence type="ECO:0000256" key="5">
    <source>
        <dbReference type="ARBA" id="ARBA00023194"/>
    </source>
</evidence>
<dbReference type="Pfam" id="PF13193">
    <property type="entry name" value="AMP-binding_C"/>
    <property type="match status" value="2"/>
</dbReference>
<dbReference type="SUPFAM" id="SSF52777">
    <property type="entry name" value="CoA-dependent acyltransferases"/>
    <property type="match status" value="10"/>
</dbReference>
<dbReference type="SUPFAM" id="SSF56801">
    <property type="entry name" value="Acetyl-CoA synthetase-like"/>
    <property type="match status" value="2"/>
</dbReference>
<dbReference type="Pfam" id="PF00550">
    <property type="entry name" value="PP-binding"/>
    <property type="match status" value="2"/>
</dbReference>
<dbReference type="Gene3D" id="1.10.1200.10">
    <property type="entry name" value="ACP-like"/>
    <property type="match status" value="2"/>
</dbReference>
<keyword evidence="4" id="KW-0677">Repeat</keyword>
<dbReference type="InterPro" id="IPR025110">
    <property type="entry name" value="AMP-bd_C"/>
</dbReference>
<evidence type="ECO:0000256" key="6">
    <source>
        <dbReference type="SAM" id="MobiDB-lite"/>
    </source>
</evidence>
<dbReference type="InterPro" id="IPR045851">
    <property type="entry name" value="AMP-bd_C_sf"/>
</dbReference>
<proteinExistence type="predicted"/>
<dbReference type="Gene3D" id="3.30.559.10">
    <property type="entry name" value="Chloramphenicol acetyltransferase-like domain"/>
    <property type="match status" value="5"/>
</dbReference>
<keyword evidence="5" id="KW-0045">Antibiotic biosynthesis</keyword>
<dbReference type="GO" id="GO:0043041">
    <property type="term" value="P:amino acid activation for nonribosomal peptide biosynthetic process"/>
    <property type="evidence" value="ECO:0007669"/>
    <property type="project" value="TreeGrafter"/>
</dbReference>
<dbReference type="Pfam" id="PF00668">
    <property type="entry name" value="Condensation"/>
    <property type="match status" value="5"/>
</dbReference>
<organism evidence="8 9">
    <name type="scientific">Saccharomonospora cyanea NA-134</name>
    <dbReference type="NCBI Taxonomy" id="882082"/>
    <lineage>
        <taxon>Bacteria</taxon>
        <taxon>Bacillati</taxon>
        <taxon>Actinomycetota</taxon>
        <taxon>Actinomycetes</taxon>
        <taxon>Pseudonocardiales</taxon>
        <taxon>Pseudonocardiaceae</taxon>
        <taxon>Saccharomonospora</taxon>
    </lineage>
</organism>
<dbReference type="EMBL" id="CM001440">
    <property type="protein sequence ID" value="EHR61658.1"/>
    <property type="molecule type" value="Genomic_DNA"/>
</dbReference>
<evidence type="ECO:0000256" key="4">
    <source>
        <dbReference type="ARBA" id="ARBA00022737"/>
    </source>
</evidence>
<dbReference type="GO" id="GO:0005737">
    <property type="term" value="C:cytoplasm"/>
    <property type="evidence" value="ECO:0007669"/>
    <property type="project" value="TreeGrafter"/>
</dbReference>
<dbReference type="Gene3D" id="2.30.38.10">
    <property type="entry name" value="Luciferase, Domain 3"/>
    <property type="match status" value="2"/>
</dbReference>
<evidence type="ECO:0000256" key="1">
    <source>
        <dbReference type="ARBA" id="ARBA00001957"/>
    </source>
</evidence>
<feature type="region of interest" description="Disordered" evidence="6">
    <location>
        <begin position="2577"/>
        <end position="2599"/>
    </location>
</feature>
<dbReference type="GO" id="GO:0017000">
    <property type="term" value="P:antibiotic biosynthetic process"/>
    <property type="evidence" value="ECO:0007669"/>
    <property type="project" value="UniProtKB-KW"/>
</dbReference>
<dbReference type="RefSeq" id="WP_005456967.1">
    <property type="nucleotide sequence ID" value="NZ_CM001440.1"/>
</dbReference>
<dbReference type="CDD" id="cd05930">
    <property type="entry name" value="A_NRPS"/>
    <property type="match status" value="2"/>
</dbReference>
<dbReference type="InterPro" id="IPR006162">
    <property type="entry name" value="Ppantetheine_attach_site"/>
</dbReference>
<dbReference type="InterPro" id="IPR009081">
    <property type="entry name" value="PP-bd_ACP"/>
</dbReference>
<dbReference type="InterPro" id="IPR000873">
    <property type="entry name" value="AMP-dep_synth/lig_dom"/>
</dbReference>
<dbReference type="Proteomes" id="UP000002791">
    <property type="component" value="Chromosome"/>
</dbReference>
<dbReference type="Gene3D" id="3.40.50.980">
    <property type="match status" value="4"/>
</dbReference>
<dbReference type="HOGENOM" id="CLU_000022_0_17_11"/>
<dbReference type="PANTHER" id="PTHR45527:SF1">
    <property type="entry name" value="FATTY ACID SYNTHASE"/>
    <property type="match status" value="1"/>
</dbReference>
<dbReference type="PROSITE" id="PS00455">
    <property type="entry name" value="AMP_BINDING"/>
    <property type="match status" value="2"/>
</dbReference>
<evidence type="ECO:0000313" key="9">
    <source>
        <dbReference type="Proteomes" id="UP000002791"/>
    </source>
</evidence>
<name>H5XHH8_9PSEU</name>
<dbReference type="OrthoDB" id="2472181at2"/>
<dbReference type="SMART" id="SM00823">
    <property type="entry name" value="PKS_PP"/>
    <property type="match status" value="2"/>
</dbReference>
<dbReference type="PROSITE" id="PS00012">
    <property type="entry name" value="PHOSPHOPANTETHEINE"/>
    <property type="match status" value="2"/>
</dbReference>
<keyword evidence="3" id="KW-0597">Phosphoprotein</keyword>
<dbReference type="Pfam" id="PF00501">
    <property type="entry name" value="AMP-binding"/>
    <property type="match status" value="2"/>
</dbReference>
<protein>
    <submittedName>
        <fullName evidence="8">Non-ribosomal peptide synthase/amino acid adenylation enzyme</fullName>
    </submittedName>
</protein>
<dbReference type="eggNOG" id="COG1020">
    <property type="taxonomic scope" value="Bacteria"/>
</dbReference>
<feature type="domain" description="Carrier" evidence="7">
    <location>
        <begin position="1052"/>
        <end position="1126"/>
    </location>
</feature>
<dbReference type="Gene3D" id="3.30.300.30">
    <property type="match status" value="2"/>
</dbReference>
<evidence type="ECO:0000259" key="7">
    <source>
        <dbReference type="PROSITE" id="PS50075"/>
    </source>
</evidence>
<dbReference type="InterPro" id="IPR001242">
    <property type="entry name" value="Condensation_dom"/>
</dbReference>
<dbReference type="PANTHER" id="PTHR45527">
    <property type="entry name" value="NONRIBOSOMAL PEPTIDE SYNTHETASE"/>
    <property type="match status" value="1"/>
</dbReference>
<dbReference type="InterPro" id="IPR020845">
    <property type="entry name" value="AMP-binding_CS"/>
</dbReference>
<evidence type="ECO:0000256" key="3">
    <source>
        <dbReference type="ARBA" id="ARBA00022553"/>
    </source>
</evidence>
<dbReference type="NCBIfam" id="TIGR01720">
    <property type="entry name" value="NRPS-para261"/>
    <property type="match status" value="2"/>
</dbReference>
<accession>H5XHH8</accession>
<dbReference type="NCBIfam" id="TIGR01733">
    <property type="entry name" value="AA-adenyl-dom"/>
    <property type="match status" value="2"/>
</dbReference>
<dbReference type="FunFam" id="3.40.50.12780:FF:000012">
    <property type="entry name" value="Non-ribosomal peptide synthetase"/>
    <property type="match status" value="1"/>
</dbReference>
<dbReference type="Gene3D" id="3.30.559.30">
    <property type="entry name" value="Nonribosomal peptide synthetase, condensation domain"/>
    <property type="match status" value="5"/>
</dbReference>
<dbReference type="GO" id="GO:0008610">
    <property type="term" value="P:lipid biosynthetic process"/>
    <property type="evidence" value="ECO:0007669"/>
    <property type="project" value="UniProtKB-ARBA"/>
</dbReference>
<dbReference type="PROSITE" id="PS50075">
    <property type="entry name" value="CARRIER"/>
    <property type="match status" value="2"/>
</dbReference>
<dbReference type="SUPFAM" id="SSF47336">
    <property type="entry name" value="ACP-like"/>
    <property type="match status" value="2"/>
</dbReference>
<keyword evidence="2" id="KW-0596">Phosphopantetheine</keyword>
<feature type="domain" description="Carrier" evidence="7">
    <location>
        <begin position="2597"/>
        <end position="2671"/>
    </location>
</feature>
<dbReference type="InterPro" id="IPR010060">
    <property type="entry name" value="NRPS_synth"/>
</dbReference>
<reference evidence="8 9" key="1">
    <citation type="submission" date="2011-11" db="EMBL/GenBank/DDBJ databases">
        <title>The Noncontiguous Finished sequence of Saccharomonospora cyanea NA-134.</title>
        <authorList>
            <consortium name="US DOE Joint Genome Institute"/>
            <person name="Lucas S."/>
            <person name="Han J."/>
            <person name="Lapidus A."/>
            <person name="Cheng J.-F."/>
            <person name="Goodwin L."/>
            <person name="Pitluck S."/>
            <person name="Peters L."/>
            <person name="Ovchinnikova G."/>
            <person name="Lu M."/>
            <person name="Detter J.C."/>
            <person name="Han C."/>
            <person name="Tapia R."/>
            <person name="Land M."/>
            <person name="Hauser L."/>
            <person name="Kyrpides N."/>
            <person name="Ivanova N."/>
            <person name="Pagani I."/>
            <person name="Brambilla E.-M."/>
            <person name="Klenk H.-P."/>
            <person name="Woyke T."/>
        </authorList>
    </citation>
    <scope>NUCLEOTIDE SEQUENCE [LARGE SCALE GENOMIC DNA]</scope>
    <source>
        <strain evidence="8 9">NA-134</strain>
    </source>
</reference>
<feature type="region of interest" description="Disordered" evidence="6">
    <location>
        <begin position="2213"/>
        <end position="2236"/>
    </location>
</feature>
<comment type="cofactor">
    <cofactor evidence="1">
        <name>pantetheine 4'-phosphate</name>
        <dbReference type="ChEBI" id="CHEBI:47942"/>
    </cofactor>
</comment>
<dbReference type="InterPro" id="IPR010071">
    <property type="entry name" value="AA_adenyl_dom"/>
</dbReference>
<dbReference type="InterPro" id="IPR036736">
    <property type="entry name" value="ACP-like_sf"/>
</dbReference>
<dbReference type="GO" id="GO:0031177">
    <property type="term" value="F:phosphopantetheine binding"/>
    <property type="evidence" value="ECO:0007669"/>
    <property type="project" value="InterPro"/>
</dbReference>
<keyword evidence="9" id="KW-1185">Reference proteome</keyword>
<sequence>MSTVREQAPTTARTPAGTAFELTSAQLGIWNAQRLEPESPYYLVGDVVQIRGPKPVDVDRLAEAMVGTVGDAESLRLRFFETPDGPRQVVSDEPVSPPRVLDVSTEPDPVAAADALVVRERLAAAEACRGMVDRPLYSQTIIRLSEQEVWYTQLGHHLLFDGYSAAILARRTAARYTALVRGEAPPPSSFGTFAEFVRADREYLAGDRPERDRAYWVDRLTPLPETAEWTAGASGAPSDTVSAQAALSSTEFAALRAFADEVGVSWGDALLACYAAFLHRALGRTDVVFALPLMCRTSAAELRTPGMAVNVLPLRVEVRSWDRLDVLAARVAEAMREMRAHQRYRGEDLPRDLAVPGAGALLHGCGVNLKAFDLTLDFAGAAGVLRNVAGGPPEDMGLSVLPTRDGGLLLGFEVDARTHDRDAVEARLSAVRRLVTELPGPERPAVGQVELLTPERRRDLLAAWTPAAPPGTPRDVPELLTELATTRSGETALVHGADRLDFAELARRVHRLARALRARGIGAEDVVALALPRSADLVVGLLAVLDAGAAFLPLDLAHPADRLRTLLADARPSLVLTSGASPGVDTDVPRLVLDAPATVAELGALPDGPLAPHELSAERHPEHLAYVIHTSGSTGKPKGVQVPVRGLRALLHHHRSTIIADTADTARPVGRRLRVAHTYSFAFDSALDQLSWLLCGHELHLYDAEVTKDVDALLAAFARDRVDVVDTTPSLAAPLVEAGLLDGAHRPSLLVLGGEATPPALWRRIAESGIAARNMYGPTEATVDSVSAPLDAGEPVIGHPLAGMRVYLLDNALRPVPPGAVGELYLAGPQLARGYLNRPAGTAERFVADPFCEPGTVAPGASVGGGGRVTGGIVAPGASVGGGGRVTGGIVAPGASVGGGGRVTGGIVAPGASVGGGGRVTGGRMYRTGDLARWVPGRGFVYLGRADGQVKIRGHRVEVGEVEAALGALSGVSAAAALVRHETGSPRLVGYVVPERDAVLTPESVRDALADRFPDHLVPAAVVVLAELPLTVNGKLDRAALPAPRSASGGRAASTLRERLLCATVAEVFGLDEAGPDDDFFALGGDSISAITVSSRLRAAGFELRPRDLLARRELGFLATRMSELDSGAGEVVDDPVGTVPAPPIVRGLLDPHPDPRVVAGYAQWTAVSMTSPLRVPHLVAGVRAVLDRHPALRLRLTGRPGELEVLPSGASGAGDVERIVSEVTEPIEAIGDEESLAAIAARLAGELDPAAGAVLRVALVRARDGAGDRLLVLAHHLVVDGVSWRVLLPDLHAACTAARDGRPVERSTRGTSWRRHATLLAEQGRTGARRAELTYWRRALDPDCRPLRCAALDPARDTAATGRRTVTLAAPEVSDVVLTALPNAYRAGADEVLLAALTLALRHWHHRRGTPAADAMTIMLEGHGREPLAADVDLSHTVGWFTSEFPVRVPADTVGTEAELRDALAGGEAVGRLLRAVKEARRAVPDGGVGFGVLRHLDPSIAPELASAGAPEVLLNYLGRFTSPAGEDWRLPDGDAFSVIEPPGKALEQVLALNCFVRETGAPRLAVEWTAAERLLDAETVRELQDAWEAALAALAAHAARIGPDGGGLTPSDLPLVRLDQADIDALERRRRIADVFPATALQVGLSFHTLARDTRDTDVYVVQAVLSLTGDLDAARLADAARELLRRHPALRVHLATTAAGEVVQVVPADVDLDWERIDLRDTGDRDEILTAHCSAELERPFDPETPPLLRFRLYELGPREHRLVLTNHHALLDGWSMPLLGRTLLALYAELGGGPEVPAAASLSAYHHWLADRDRDASLRAWRTALAGIDEGTRLAPTTVRPRVDRPGRTTIGLGREFSDRLRAFARERGITVTTVFQAAWGLLLGRLTRSRDVVFGCPVSGRPAEVDGVESMIGQLGNTIPVRVRHAPHEPVEELLARVHAQSVELTEHHHLGLPDIQRAVGVGELFDTMLVMENFPFAGRGPMPVESGLELSGVRISDATHYPLTVVVIPDDEITVGLGYQPHAFDENTVRDYGRWLCTLLTELVADPRRPVGRVPMLDADETERMLRVGTETRPQRPRGPYLAEFGAWVRRKPHAEAVVCRDRRLTYAELDRLANRLAHALLAAGVRQEDPVAVLLGRDVEMIVTLLGVLKAGAVYLPLDPGYPRDRLAYMVGDARPVAFVTDSAALETLGGTVPGESDGVVLRVDDPAVLGDPARPTDRDDDPEHARSGLTDDSLAYVIYTSGTTGRPKGVAVPHRGIPDLIALQEDVVGVTEHDRYLHFASTSFDVAFWQTMVPLASGGTLVVAPEEVRVPGEELFDYIAEQRVTGVNLLPSFLAAVPEEHTVDPDVFFVVGAERLDVELARRWGEGRRALFNAYGPTEATINAVTWRYEPGESGTVPIGRPDPNVRAYVLDDGLQPVGVGVPGELYLAGPKLARGYLGRPGQTAQAFVADPFGAPGDPGGGRMYRTGDVVYWRPDGQLVFVGRADRQVKIRGFRIELGEIESTLARHPDVRGCAVLVRDGRLVGYVIPAGGAAVDADALREDLLATLPDHMVPTAFVTLDRLPLTPGGKLDEAALPAPESGPASPSREPATRAEEVLLDIVREVLGDDGINLDDRFLEIGGDSIVSLQVTSRARRQGLRLGPRDVLDGATIAGIAARCAESDPGDACGTVVGPATGDAPLTPVMLDLLRRCAEAPGGVEAVRDFCQWTEICVPADGSLEVWRAVLDGLLERHDVLRAHLAPGEPDPVLRIPGPGAVTAADVLTRVTARPGEDVRALVDAEIAAARAELYPWSGPLLRAVWVDRGPDALGRLVLVAHHLLVDGVSWRILLDDLSAGYAAVTSGAGGLARPRRGEPFLGWARALRAAAESRRSELPHWRRIADHAGTSEPLSAVSRVEYDAARDTGATAVHHELRLDPELTRALLAAVPSAYHSTPDAVLLTALARAVGQWRGRAPELYVALESHGRPAHSPDETREVDLSQTVGWFTAVHPAWIAVPEGSPARALKAVKEQLRAQGDGLGHGILSAAGEPELRAAPRPEVSWNYLGQFAPSPAEERPWQAPPGTTPFGSGGDALPLPYSLMVDAMTWDDGDGTALRIRFTWPRALFADTEIAALAGILRDHLTALASDPDVLAGAGRTPSDFPLADLDQSAVDELERRYRVADVLPLAPLQELMLRYSRASAGGADPYIVQAAFSLVGEVEVKSLHAAVGDLLARHPNLGAAFPDEPGLEAVQVLLTDAEPDCRHVDLSGVTDAAEQQRAVERVLEDDLAERFDLTCGSAVRFTVVQRGAERFEIVLTSHHVLSDGWSAPRMLGEVFAAYAARVRGEDPARVLPAPVPFTRYLRWLADRDREAELAVWREEVRGLGEGNHLVGDRLPAEAVTEFPAPVVFDVEPGLVRALTVAAAAHGLTANTLVQGAWSAVLAARSGRREVCFGTMVSGRPPEVDGVEEVLGLLANTVAVRARLSGSVAETLTDLQARQQVLAEHPAVPLTELERAVGVRRLFDSLLVFENYPMDPAGLAEPAPGLRLVGARFREFTHHPVTVTVMPEGAGWRGIVGHRPGTVTRADAETLAASLRRALCELSRPGVLDADVTRLLDVCADPAGQL</sequence>
<dbReference type="FunFam" id="3.30.300.30:FF:000010">
    <property type="entry name" value="Enterobactin synthetase component F"/>
    <property type="match status" value="1"/>
</dbReference>
<dbReference type="InterPro" id="IPR020806">
    <property type="entry name" value="PKS_PP-bd"/>
</dbReference>
<evidence type="ECO:0000256" key="2">
    <source>
        <dbReference type="ARBA" id="ARBA00022450"/>
    </source>
</evidence>
<dbReference type="GO" id="GO:0044550">
    <property type="term" value="P:secondary metabolite biosynthetic process"/>
    <property type="evidence" value="ECO:0007669"/>
    <property type="project" value="UniProtKB-ARBA"/>
</dbReference>
<dbReference type="STRING" id="882082.SaccyDRAFT_2812"/>
<feature type="compositionally biased region" description="Basic and acidic residues" evidence="6">
    <location>
        <begin position="2222"/>
        <end position="2234"/>
    </location>
</feature>
<dbReference type="GO" id="GO:0003824">
    <property type="term" value="F:catalytic activity"/>
    <property type="evidence" value="ECO:0007669"/>
    <property type="project" value="InterPro"/>
</dbReference>
<dbReference type="FunFam" id="3.40.50.980:FF:000001">
    <property type="entry name" value="Non-ribosomal peptide synthetase"/>
    <property type="match status" value="1"/>
</dbReference>
<dbReference type="InterPro" id="IPR023213">
    <property type="entry name" value="CAT-like_dom_sf"/>
</dbReference>
<evidence type="ECO:0000313" key="8">
    <source>
        <dbReference type="EMBL" id="EHR61658.1"/>
    </source>
</evidence>
<gene>
    <name evidence="8" type="ORF">SaccyDRAFT_2812</name>
</gene>